<feature type="transmembrane region" description="Helical" evidence="1">
    <location>
        <begin position="527"/>
        <end position="546"/>
    </location>
</feature>
<feature type="transmembrane region" description="Helical" evidence="1">
    <location>
        <begin position="337"/>
        <end position="364"/>
    </location>
</feature>
<dbReference type="Gene3D" id="3.30.70.1430">
    <property type="entry name" value="Multidrug efflux transporter AcrB pore domain"/>
    <property type="match status" value="2"/>
</dbReference>
<feature type="transmembrane region" description="Helical" evidence="1">
    <location>
        <begin position="993"/>
        <end position="1013"/>
    </location>
</feature>
<dbReference type="Gene3D" id="3.30.70.1320">
    <property type="entry name" value="Multidrug efflux transporter AcrB pore domain like"/>
    <property type="match status" value="1"/>
</dbReference>
<dbReference type="GO" id="GO:0005886">
    <property type="term" value="C:plasma membrane"/>
    <property type="evidence" value="ECO:0007669"/>
    <property type="project" value="TreeGrafter"/>
</dbReference>
<feature type="transmembrane region" description="Helical" evidence="1">
    <location>
        <begin position="429"/>
        <end position="453"/>
    </location>
</feature>
<dbReference type="PRINTS" id="PR00702">
    <property type="entry name" value="ACRIFLAVINRP"/>
</dbReference>
<gene>
    <name evidence="2" type="ORF">MNBD_GAMMA18-1557</name>
</gene>
<dbReference type="InterPro" id="IPR001036">
    <property type="entry name" value="Acrflvin-R"/>
</dbReference>
<dbReference type="AlphaFoldDB" id="A0A3B0ZBU2"/>
<keyword evidence="1" id="KW-0472">Membrane</keyword>
<evidence type="ECO:0000313" key="2">
    <source>
        <dbReference type="EMBL" id="VAW84992.1"/>
    </source>
</evidence>
<dbReference type="SUPFAM" id="SSF82693">
    <property type="entry name" value="Multidrug efflux transporter AcrB pore domain, PN1, PN2, PC1 and PC2 subdomains"/>
    <property type="match status" value="3"/>
</dbReference>
<feature type="transmembrane region" description="Helical" evidence="1">
    <location>
        <begin position="384"/>
        <end position="409"/>
    </location>
</feature>
<dbReference type="EMBL" id="UOFP01000076">
    <property type="protein sequence ID" value="VAW84992.1"/>
    <property type="molecule type" value="Genomic_DNA"/>
</dbReference>
<dbReference type="InterPro" id="IPR027463">
    <property type="entry name" value="AcrB_DN_DC_subdom"/>
</dbReference>
<dbReference type="Gene3D" id="3.30.2090.10">
    <property type="entry name" value="Multidrug efflux transporter AcrB TolC docking domain, DN and DC subdomains"/>
    <property type="match status" value="2"/>
</dbReference>
<dbReference type="Pfam" id="PF00873">
    <property type="entry name" value="ACR_tran"/>
    <property type="match status" value="1"/>
</dbReference>
<name>A0A3B0ZBU2_9ZZZZ</name>
<dbReference type="PANTHER" id="PTHR32063:SF33">
    <property type="entry name" value="RND SUPERFAMILY EFFLUX PUMP PERMEASE COMPONENT"/>
    <property type="match status" value="1"/>
</dbReference>
<feature type="transmembrane region" description="Helical" evidence="1">
    <location>
        <begin position="860"/>
        <end position="876"/>
    </location>
</feature>
<dbReference type="SUPFAM" id="SSF82714">
    <property type="entry name" value="Multidrug efflux transporter AcrB TolC docking domain, DN and DC subdomains"/>
    <property type="match status" value="2"/>
</dbReference>
<dbReference type="Gene3D" id="1.20.1640.10">
    <property type="entry name" value="Multidrug efflux transporter AcrB transmembrane domain"/>
    <property type="match status" value="2"/>
</dbReference>
<keyword evidence="1" id="KW-0812">Transmembrane</keyword>
<proteinExistence type="predicted"/>
<accession>A0A3B0ZBU2</accession>
<keyword evidence="1" id="KW-1133">Transmembrane helix</keyword>
<protein>
    <submittedName>
        <fullName evidence="2">RND multidrug efflux transporter Acriflavin resistance protein</fullName>
    </submittedName>
</protein>
<dbReference type="SUPFAM" id="SSF82866">
    <property type="entry name" value="Multidrug efflux transporter AcrB transmembrane domain"/>
    <property type="match status" value="2"/>
</dbReference>
<feature type="transmembrane region" description="Helical" evidence="1">
    <location>
        <begin position="888"/>
        <end position="908"/>
    </location>
</feature>
<organism evidence="2">
    <name type="scientific">hydrothermal vent metagenome</name>
    <dbReference type="NCBI Taxonomy" id="652676"/>
    <lineage>
        <taxon>unclassified sequences</taxon>
        <taxon>metagenomes</taxon>
        <taxon>ecological metagenomes</taxon>
    </lineage>
</organism>
<dbReference type="Gene3D" id="3.30.70.1440">
    <property type="entry name" value="Multidrug efflux transporter AcrB pore domain"/>
    <property type="match status" value="1"/>
</dbReference>
<reference evidence="2" key="1">
    <citation type="submission" date="2018-06" db="EMBL/GenBank/DDBJ databases">
        <authorList>
            <person name="Zhirakovskaya E."/>
        </authorList>
    </citation>
    <scope>NUCLEOTIDE SEQUENCE</scope>
</reference>
<evidence type="ECO:0000256" key="1">
    <source>
        <dbReference type="SAM" id="Phobius"/>
    </source>
</evidence>
<feature type="transmembrane region" description="Helical" evidence="1">
    <location>
        <begin position="914"/>
        <end position="938"/>
    </location>
</feature>
<feature type="transmembrane region" description="Helical" evidence="1">
    <location>
        <begin position="959"/>
        <end position="987"/>
    </location>
</feature>
<dbReference type="GO" id="GO:0042910">
    <property type="term" value="F:xenobiotic transmembrane transporter activity"/>
    <property type="evidence" value="ECO:0007669"/>
    <property type="project" value="TreeGrafter"/>
</dbReference>
<feature type="transmembrane region" description="Helical" evidence="1">
    <location>
        <begin position="6"/>
        <end position="28"/>
    </location>
</feature>
<feature type="transmembrane region" description="Helical" evidence="1">
    <location>
        <begin position="459"/>
        <end position="480"/>
    </location>
</feature>
<sequence>MLKRFLTNHVLANLTFAIVLVMGTISYFEMPREQDPEINFNWISVNTVLPGASAEDVEKLITDPLEDALAQVADVRFVQSSSMEGFSDITIRFNDIDERTFDKRITDLRREIQNKANTDLPDSAESPYIFEVTSSNSMPTAMLVVQGLEDDELLRRHATSIKEDLERLKGVDGINPAGLHQPELRVEFDPAQLEQYGITATEVADTIQASFRDSSAGIMLNQQREWLVRVLGAKANPEYIASLPIITAQGEIPLGTVATVSRARAEARQLVRYQGQPAVLMAINKKSYTNTLALVERLQEYIEVQNQSRVSEGIKIHLLDDQTVPTREALNIMQTNALFGLIMVTLVTWVFLGSRIAFFIGIGIPFTLAGTFWLLNATGSTLNISVLLGLVLVLGMLVDDAVVVVEAIYYRIQRGEKALQAAQQALAEVFTPVTAAIITTMAAFLPLMLLPGILGDFMFVIPFVVTVALAISLLEAYWLLPVHVSMVKVNFNKPSRVHRYRVRFTHLLRVKYSRLLIKVLRRPKRSLLGVGLVLLAAIGVFFSDMVKVQFFAFDPLRLYYVNVVMPPGSSLDQTLERVTILEKSVYQHVDDAEVRGISAIAGQMFTETEPFFGDRYGQIAVSLKPKKGGMRGVDEVIDSMRADIQANAGSAKVVILRLAGGPPIEKPIKVKVRGESFEPIREVTDQLIRYLETLPAVRDISDDDSPGKQELRLTLNQDAIKRAGLLPQQVTRNIRLLFTGEVVASMQDNGEKVELRVKAASNEYQSIEQLLRTPLALPSGGYIPLGEVVNAESARGKAKIRHYNFRRTITLSADLDKGVMDTLEANRLLQEKWLTIRDQHPGVNLDFTGELEDINESIEALSQLMLFGIGLIYLILGTQFRSYFQPLMILATVPMAFAGVTFGLLVTQNPLSLYTLYGVVALAGIAVNAAIVMIDAANNRLASGMSVLHATVYAARRRVIPVIITSLTTIAGLFSLATGIGGASLMWGPVASAIVWGLGFSTILTLFVIPLLYRTFMVRSHLNSARTDSTTVH</sequence>
<dbReference type="PANTHER" id="PTHR32063">
    <property type="match status" value="1"/>
</dbReference>